<evidence type="ECO:0000256" key="1">
    <source>
        <dbReference type="ARBA" id="ARBA00023117"/>
    </source>
</evidence>
<dbReference type="SMART" id="SM00297">
    <property type="entry name" value="BROMO"/>
    <property type="match status" value="1"/>
</dbReference>
<gene>
    <name evidence="5" type="ORF">PCAR00345_LOCUS32707</name>
</gene>
<dbReference type="PANTHER" id="PTHR22880:SF225">
    <property type="entry name" value="BROMODOMAIN-CONTAINING PROTEIN BET-1-RELATED"/>
    <property type="match status" value="1"/>
</dbReference>
<dbReference type="InterPro" id="IPR036427">
    <property type="entry name" value="Bromodomain-like_sf"/>
</dbReference>
<evidence type="ECO:0000313" key="5">
    <source>
        <dbReference type="EMBL" id="CAE0780068.1"/>
    </source>
</evidence>
<evidence type="ECO:0000256" key="2">
    <source>
        <dbReference type="PROSITE-ProRule" id="PRU00035"/>
    </source>
</evidence>
<dbReference type="PRINTS" id="PR00503">
    <property type="entry name" value="BROMODOMAIN"/>
</dbReference>
<dbReference type="PROSITE" id="PS50014">
    <property type="entry name" value="BROMODOMAIN_2"/>
    <property type="match status" value="1"/>
</dbReference>
<dbReference type="InterPro" id="IPR001487">
    <property type="entry name" value="Bromodomain"/>
</dbReference>
<evidence type="ECO:0000256" key="3">
    <source>
        <dbReference type="SAM" id="MobiDB-lite"/>
    </source>
</evidence>
<dbReference type="EMBL" id="HBIZ01051137">
    <property type="protein sequence ID" value="CAE0780068.1"/>
    <property type="molecule type" value="Transcribed_RNA"/>
</dbReference>
<dbReference type="CDD" id="cd04369">
    <property type="entry name" value="Bromodomain"/>
    <property type="match status" value="1"/>
</dbReference>
<dbReference type="InterPro" id="IPR050935">
    <property type="entry name" value="Bromo_chromatin_reader"/>
</dbReference>
<feature type="region of interest" description="Disordered" evidence="3">
    <location>
        <begin position="90"/>
        <end position="110"/>
    </location>
</feature>
<organism evidence="5">
    <name type="scientific">Chrysotila carterae</name>
    <name type="common">Marine alga</name>
    <name type="synonym">Syracosphaera carterae</name>
    <dbReference type="NCBI Taxonomy" id="13221"/>
    <lineage>
        <taxon>Eukaryota</taxon>
        <taxon>Haptista</taxon>
        <taxon>Haptophyta</taxon>
        <taxon>Prymnesiophyceae</taxon>
        <taxon>Isochrysidales</taxon>
        <taxon>Isochrysidaceae</taxon>
        <taxon>Chrysotila</taxon>
    </lineage>
</organism>
<keyword evidence="1 2" id="KW-0103">Bromodomain</keyword>
<accession>A0A7S4BXF0</accession>
<name>A0A7S4BXF0_CHRCT</name>
<dbReference type="Gene3D" id="1.20.920.10">
    <property type="entry name" value="Bromodomain-like"/>
    <property type="match status" value="1"/>
</dbReference>
<proteinExistence type="predicted"/>
<dbReference type="GO" id="GO:0006355">
    <property type="term" value="P:regulation of DNA-templated transcription"/>
    <property type="evidence" value="ECO:0007669"/>
    <property type="project" value="TreeGrafter"/>
</dbReference>
<dbReference type="SUPFAM" id="SSF47370">
    <property type="entry name" value="Bromodomain"/>
    <property type="match status" value="1"/>
</dbReference>
<dbReference type="GO" id="GO:0006338">
    <property type="term" value="P:chromatin remodeling"/>
    <property type="evidence" value="ECO:0007669"/>
    <property type="project" value="TreeGrafter"/>
</dbReference>
<protein>
    <recommendedName>
        <fullName evidence="4">Bromo domain-containing protein</fullName>
    </recommendedName>
</protein>
<dbReference type="GO" id="GO:0005634">
    <property type="term" value="C:nucleus"/>
    <property type="evidence" value="ECO:0007669"/>
    <property type="project" value="TreeGrafter"/>
</dbReference>
<dbReference type="PANTHER" id="PTHR22880">
    <property type="entry name" value="FALZ-RELATED BROMODOMAIN-CONTAINING PROTEINS"/>
    <property type="match status" value="1"/>
</dbReference>
<feature type="domain" description="Bromo" evidence="4">
    <location>
        <begin position="2"/>
        <end position="74"/>
    </location>
</feature>
<dbReference type="GO" id="GO:0000785">
    <property type="term" value="C:chromatin"/>
    <property type="evidence" value="ECO:0007669"/>
    <property type="project" value="TreeGrafter"/>
</dbReference>
<sequence>MSNHPASFPFRQPVDWRKLKLDRYPEVVKTPMDLGTISKRLDRYEFTSAESLKSAVELVWSNALLYNGETSWIAKNVEQLRALAEKKFASAERGGEPAPRPAAAASRNGHKTTERLGEKMLTPQMKFHLYNNASLLRPDELLGLRELFRTVCPTAIHTSEVGDAKMDIDALDLRAFVTIDVHVRSIVAKREA</sequence>
<dbReference type="Pfam" id="PF00439">
    <property type="entry name" value="Bromodomain"/>
    <property type="match status" value="1"/>
</dbReference>
<evidence type="ECO:0000259" key="4">
    <source>
        <dbReference type="PROSITE" id="PS50014"/>
    </source>
</evidence>
<reference evidence="5" key="1">
    <citation type="submission" date="2021-01" db="EMBL/GenBank/DDBJ databases">
        <authorList>
            <person name="Corre E."/>
            <person name="Pelletier E."/>
            <person name="Niang G."/>
            <person name="Scheremetjew M."/>
            <person name="Finn R."/>
            <person name="Kale V."/>
            <person name="Holt S."/>
            <person name="Cochrane G."/>
            <person name="Meng A."/>
            <person name="Brown T."/>
            <person name="Cohen L."/>
        </authorList>
    </citation>
    <scope>NUCLEOTIDE SEQUENCE</scope>
    <source>
        <strain evidence="5">CCMP645</strain>
    </source>
</reference>
<dbReference type="AlphaFoldDB" id="A0A7S4BXF0"/>